<dbReference type="EMBL" id="GG666518">
    <property type="protein sequence ID" value="EEN59638.1"/>
    <property type="molecule type" value="Genomic_DNA"/>
</dbReference>
<reference evidence="2" key="1">
    <citation type="journal article" date="2008" name="Nature">
        <title>The amphioxus genome and the evolution of the chordate karyotype.</title>
        <authorList>
            <consortium name="US DOE Joint Genome Institute (JGI-PGF)"/>
            <person name="Putnam N.H."/>
            <person name="Butts T."/>
            <person name="Ferrier D.E.K."/>
            <person name="Furlong R.F."/>
            <person name="Hellsten U."/>
            <person name="Kawashima T."/>
            <person name="Robinson-Rechavi M."/>
            <person name="Shoguchi E."/>
            <person name="Terry A."/>
            <person name="Yu J.-K."/>
            <person name="Benito-Gutierrez E.L."/>
            <person name="Dubchak I."/>
            <person name="Garcia-Fernandez J."/>
            <person name="Gibson-Brown J.J."/>
            <person name="Grigoriev I.V."/>
            <person name="Horton A.C."/>
            <person name="de Jong P.J."/>
            <person name="Jurka J."/>
            <person name="Kapitonov V.V."/>
            <person name="Kohara Y."/>
            <person name="Kuroki Y."/>
            <person name="Lindquist E."/>
            <person name="Lucas S."/>
            <person name="Osoegawa K."/>
            <person name="Pennacchio L.A."/>
            <person name="Salamov A.A."/>
            <person name="Satou Y."/>
            <person name="Sauka-Spengler T."/>
            <person name="Schmutz J."/>
            <person name="Shin-I T."/>
            <person name="Toyoda A."/>
            <person name="Bronner-Fraser M."/>
            <person name="Fujiyama A."/>
            <person name="Holland L.Z."/>
            <person name="Holland P.W.H."/>
            <person name="Satoh N."/>
            <person name="Rokhsar D.S."/>
        </authorList>
    </citation>
    <scope>NUCLEOTIDE SEQUENCE [LARGE SCALE GENOMIC DNA]</scope>
    <source>
        <strain evidence="2">S238N-H82</strain>
        <tissue evidence="2">Testes</tissue>
    </source>
</reference>
<dbReference type="PANTHER" id="PTHR31664">
    <property type="entry name" value="PROTEIN CBG16427"/>
    <property type="match status" value="1"/>
</dbReference>
<keyword evidence="1" id="KW-0812">Transmembrane</keyword>
<evidence type="ECO:0000256" key="1">
    <source>
        <dbReference type="SAM" id="Phobius"/>
    </source>
</evidence>
<dbReference type="Gene3D" id="3.10.450.50">
    <property type="match status" value="1"/>
</dbReference>
<name>C3YJ79_BRAFL</name>
<gene>
    <name evidence="2" type="ORF">BRAFLDRAFT_101357</name>
</gene>
<dbReference type="PANTHER" id="PTHR31664:SF8">
    <property type="entry name" value="DUF4440 DOMAIN-CONTAINING PROTEIN"/>
    <property type="match status" value="1"/>
</dbReference>
<dbReference type="eggNOG" id="ENOG502S6UA">
    <property type="taxonomic scope" value="Eukaryota"/>
</dbReference>
<sequence>METLSPKKFSQLKIPSLSDPGEDLKALIATYNEKFMAGFKANDMKGLADMYTEDCKIMPTGMETMIGREGPVQVFSDMWDNGVRAIDMVIDEVGAMGSDFIYERSAYTMFAEDGKVVDAGNPDRENVVNMRGVTVLLLVYVTGVRCIFHAVFVGFNTERISRPTGNEPS</sequence>
<keyword evidence="1" id="KW-1133">Transmembrane helix</keyword>
<protein>
    <recommendedName>
        <fullName evidence="3">SnoaL-like domain-containing protein</fullName>
    </recommendedName>
</protein>
<accession>C3YJ79</accession>
<evidence type="ECO:0000313" key="2">
    <source>
        <dbReference type="EMBL" id="EEN59638.1"/>
    </source>
</evidence>
<evidence type="ECO:0008006" key="3">
    <source>
        <dbReference type="Google" id="ProtNLM"/>
    </source>
</evidence>
<organism>
    <name type="scientific">Branchiostoma floridae</name>
    <name type="common">Florida lancelet</name>
    <name type="synonym">Amphioxus</name>
    <dbReference type="NCBI Taxonomy" id="7739"/>
    <lineage>
        <taxon>Eukaryota</taxon>
        <taxon>Metazoa</taxon>
        <taxon>Chordata</taxon>
        <taxon>Cephalochordata</taxon>
        <taxon>Leptocardii</taxon>
        <taxon>Amphioxiformes</taxon>
        <taxon>Branchiostomatidae</taxon>
        <taxon>Branchiostoma</taxon>
    </lineage>
</organism>
<dbReference type="InParanoid" id="C3YJ79"/>
<dbReference type="AlphaFoldDB" id="C3YJ79"/>
<feature type="transmembrane region" description="Helical" evidence="1">
    <location>
        <begin position="133"/>
        <end position="155"/>
    </location>
</feature>
<proteinExistence type="predicted"/>
<dbReference type="InterPro" id="IPR032710">
    <property type="entry name" value="NTF2-like_dom_sf"/>
</dbReference>
<dbReference type="SUPFAM" id="SSF54427">
    <property type="entry name" value="NTF2-like"/>
    <property type="match status" value="1"/>
</dbReference>
<keyword evidence="1" id="KW-0472">Membrane</keyword>